<evidence type="ECO:0000313" key="1">
    <source>
        <dbReference type="EMBL" id="STZ14340.1"/>
    </source>
</evidence>
<organism evidence="1 2">
    <name type="scientific">Moraxella caviae</name>
    <dbReference type="NCBI Taxonomy" id="34060"/>
    <lineage>
        <taxon>Bacteria</taxon>
        <taxon>Pseudomonadati</taxon>
        <taxon>Pseudomonadota</taxon>
        <taxon>Gammaproteobacteria</taxon>
        <taxon>Moraxellales</taxon>
        <taxon>Moraxellaceae</taxon>
        <taxon>Moraxella</taxon>
    </lineage>
</organism>
<dbReference type="RefSeq" id="WP_133141421.1">
    <property type="nucleotide sequence ID" value="NZ_CAACXO010000003.1"/>
</dbReference>
<evidence type="ECO:0000313" key="2">
    <source>
        <dbReference type="Proteomes" id="UP000255279"/>
    </source>
</evidence>
<accession>A0A378RA23</accession>
<proteinExistence type="predicted"/>
<dbReference type="OrthoDB" id="6648792at2"/>
<name>A0A378RA23_9GAMM</name>
<gene>
    <name evidence="1" type="ORF">NCTC10293_01933</name>
</gene>
<reference evidence="1 2" key="1">
    <citation type="submission" date="2018-06" db="EMBL/GenBank/DDBJ databases">
        <authorList>
            <consortium name="Pathogen Informatics"/>
            <person name="Doyle S."/>
        </authorList>
    </citation>
    <scope>NUCLEOTIDE SEQUENCE [LARGE SCALE GENOMIC DNA]</scope>
    <source>
        <strain evidence="1 2">NCTC10293</strain>
    </source>
</reference>
<dbReference type="EMBL" id="UGQE01000004">
    <property type="protein sequence ID" value="STZ14340.1"/>
    <property type="molecule type" value="Genomic_DNA"/>
</dbReference>
<protein>
    <submittedName>
        <fullName evidence="1">Uncharacterized protein</fullName>
    </submittedName>
</protein>
<dbReference type="Proteomes" id="UP000255279">
    <property type="component" value="Unassembled WGS sequence"/>
</dbReference>
<sequence length="123" mass="13661">MRFLVVGILAVCLLGCEHSGTHSEPRMLTDDEAVAYLNQISDSEIKQMVKEKTIEDCIGRFQHQMPNARSACNCVMDKVFAQLSAEELRIWLLPKGSVQLSIANESLENSQAAMMQAAHDCGY</sequence>
<dbReference type="AlphaFoldDB" id="A0A378RA23"/>